<dbReference type="Pfam" id="PF01614">
    <property type="entry name" value="IclR_C"/>
    <property type="match status" value="1"/>
</dbReference>
<comment type="caution">
    <text evidence="6">The sequence shown here is derived from an EMBL/GenBank/DDBJ whole genome shotgun (WGS) entry which is preliminary data.</text>
</comment>
<dbReference type="InterPro" id="IPR036390">
    <property type="entry name" value="WH_DNA-bd_sf"/>
</dbReference>
<dbReference type="Gene3D" id="3.30.450.40">
    <property type="match status" value="1"/>
</dbReference>
<evidence type="ECO:0000259" key="5">
    <source>
        <dbReference type="PROSITE" id="PS51078"/>
    </source>
</evidence>
<keyword evidence="7" id="KW-1185">Reference proteome</keyword>
<evidence type="ECO:0000256" key="1">
    <source>
        <dbReference type="ARBA" id="ARBA00023015"/>
    </source>
</evidence>
<dbReference type="InterPro" id="IPR029016">
    <property type="entry name" value="GAF-like_dom_sf"/>
</dbReference>
<dbReference type="InterPro" id="IPR005471">
    <property type="entry name" value="Tscrpt_reg_IclR_N"/>
</dbReference>
<dbReference type="PANTHER" id="PTHR30136">
    <property type="entry name" value="HELIX-TURN-HELIX TRANSCRIPTIONAL REGULATOR, ICLR FAMILY"/>
    <property type="match status" value="1"/>
</dbReference>
<sequence length="263" mass="29175">MEHHDPRMATTLARGLSVLRAFRTNDNGLTNAELAARCGLPKSTISRLTWTLRELGYLTRAEGEDRFRPGPSLVAVGHVAASSLSFIEPADGVMSALADRTGTLVLLAVRNFDRMIVLRTWKPKDVYSRWMEVGHRLPLQQRSTALAFAGALSSTEFSAIDQKLQSLGGSPLLHEEYQQARAELRERGFILNSGETEPTRTYRSASVPFRATELDEPVVFSCGEPISNSSVAHFEKEVGPALREAVQNLERLTGQMPKFDYED</sequence>
<keyword evidence="3" id="KW-0804">Transcription</keyword>
<dbReference type="EMBL" id="JAJUOS010000017">
    <property type="protein sequence ID" value="MCE5975094.1"/>
    <property type="molecule type" value="Genomic_DNA"/>
</dbReference>
<protein>
    <submittedName>
        <fullName evidence="6">IclR family transcriptional regulator</fullName>
    </submittedName>
</protein>
<dbReference type="Pfam" id="PF09339">
    <property type="entry name" value="HTH_IclR"/>
    <property type="match status" value="1"/>
</dbReference>
<feature type="domain" description="IclR-ED" evidence="5">
    <location>
        <begin position="72"/>
        <end position="255"/>
    </location>
</feature>
<dbReference type="InterPro" id="IPR050707">
    <property type="entry name" value="HTH_MetabolicPath_Reg"/>
</dbReference>
<accession>A0ABS8Z2W2</accession>
<dbReference type="SMART" id="SM00346">
    <property type="entry name" value="HTH_ICLR"/>
    <property type="match status" value="1"/>
</dbReference>
<keyword evidence="2" id="KW-0238">DNA-binding</keyword>
<name>A0ABS8Z2W2_9RHOB</name>
<dbReference type="InterPro" id="IPR014757">
    <property type="entry name" value="Tscrpt_reg_IclR_C"/>
</dbReference>
<evidence type="ECO:0000313" key="7">
    <source>
        <dbReference type="Proteomes" id="UP001521181"/>
    </source>
</evidence>
<dbReference type="PROSITE" id="PS51078">
    <property type="entry name" value="ICLR_ED"/>
    <property type="match status" value="1"/>
</dbReference>
<dbReference type="SUPFAM" id="SSF46785">
    <property type="entry name" value="Winged helix' DNA-binding domain"/>
    <property type="match status" value="1"/>
</dbReference>
<proteinExistence type="predicted"/>
<dbReference type="RefSeq" id="WP_206894445.1">
    <property type="nucleotide sequence ID" value="NZ_JAJUOS010000017.1"/>
</dbReference>
<organism evidence="6 7">
    <name type="scientific">Rhodobacter flavimaris</name>
    <dbReference type="NCBI Taxonomy" id="2907145"/>
    <lineage>
        <taxon>Bacteria</taxon>
        <taxon>Pseudomonadati</taxon>
        <taxon>Pseudomonadota</taxon>
        <taxon>Alphaproteobacteria</taxon>
        <taxon>Rhodobacterales</taxon>
        <taxon>Rhodobacter group</taxon>
        <taxon>Rhodobacter</taxon>
    </lineage>
</organism>
<evidence type="ECO:0000313" key="6">
    <source>
        <dbReference type="EMBL" id="MCE5975094.1"/>
    </source>
</evidence>
<keyword evidence="1" id="KW-0805">Transcription regulation</keyword>
<evidence type="ECO:0000259" key="4">
    <source>
        <dbReference type="PROSITE" id="PS51077"/>
    </source>
</evidence>
<dbReference type="PANTHER" id="PTHR30136:SF33">
    <property type="entry name" value="TRANSCRIPTIONAL REGULATORY PROTEIN"/>
    <property type="match status" value="1"/>
</dbReference>
<evidence type="ECO:0000256" key="2">
    <source>
        <dbReference type="ARBA" id="ARBA00023125"/>
    </source>
</evidence>
<dbReference type="Proteomes" id="UP001521181">
    <property type="component" value="Unassembled WGS sequence"/>
</dbReference>
<dbReference type="InterPro" id="IPR001387">
    <property type="entry name" value="Cro/C1-type_HTH"/>
</dbReference>
<gene>
    <name evidence="6" type="ORF">LZA78_16580</name>
</gene>
<dbReference type="InterPro" id="IPR036388">
    <property type="entry name" value="WH-like_DNA-bd_sf"/>
</dbReference>
<dbReference type="Gene3D" id="1.10.10.10">
    <property type="entry name" value="Winged helix-like DNA-binding domain superfamily/Winged helix DNA-binding domain"/>
    <property type="match status" value="1"/>
</dbReference>
<dbReference type="PROSITE" id="PS51077">
    <property type="entry name" value="HTH_ICLR"/>
    <property type="match status" value="1"/>
</dbReference>
<reference evidence="6 7" key="1">
    <citation type="submission" date="2021-12" db="EMBL/GenBank/DDBJ databases">
        <title>Sinirhodobacter sp. WL0062 is a bacterium isolated from seawater.</title>
        <authorList>
            <person name="Wang L."/>
            <person name="He W."/>
            <person name="Zhang D.-F."/>
        </authorList>
    </citation>
    <scope>NUCLEOTIDE SEQUENCE [LARGE SCALE GENOMIC DNA]</scope>
    <source>
        <strain evidence="6 7">WL0062</strain>
    </source>
</reference>
<evidence type="ECO:0000256" key="3">
    <source>
        <dbReference type="ARBA" id="ARBA00023163"/>
    </source>
</evidence>
<feature type="domain" description="HTH iclR-type" evidence="4">
    <location>
        <begin position="9"/>
        <end position="71"/>
    </location>
</feature>
<dbReference type="SUPFAM" id="SSF55781">
    <property type="entry name" value="GAF domain-like"/>
    <property type="match status" value="1"/>
</dbReference>
<dbReference type="CDD" id="cd00093">
    <property type="entry name" value="HTH_XRE"/>
    <property type="match status" value="1"/>
</dbReference>